<name>A0ABW0JFG7_9BURK</name>
<proteinExistence type="predicted"/>
<comment type="caution">
    <text evidence="1">The sequence shown here is derived from an EMBL/GenBank/DDBJ whole genome shotgun (WGS) entry which is preliminary data.</text>
</comment>
<accession>A0ABW0JFG7</accession>
<evidence type="ECO:0000313" key="1">
    <source>
        <dbReference type="EMBL" id="MFC5431941.1"/>
    </source>
</evidence>
<protein>
    <submittedName>
        <fullName evidence="1">Copper chaperone</fullName>
    </submittedName>
</protein>
<gene>
    <name evidence="1" type="ORF">ACFPTO_24560</name>
</gene>
<dbReference type="Proteomes" id="UP001596103">
    <property type="component" value="Unassembled WGS sequence"/>
</dbReference>
<sequence length="66" mass="7639">MKFDILEKLDDGDILKISKAVISVDPDAKVDTDMRENTVNVESWLYPEEFLVAFFEVGYDVRIAQR</sequence>
<dbReference type="EMBL" id="JBHSMP010000043">
    <property type="protein sequence ID" value="MFC5431941.1"/>
    <property type="molecule type" value="Genomic_DNA"/>
</dbReference>
<reference evidence="2" key="1">
    <citation type="journal article" date="2019" name="Int. J. Syst. Evol. Microbiol.">
        <title>The Global Catalogue of Microorganisms (GCM) 10K type strain sequencing project: providing services to taxonomists for standard genome sequencing and annotation.</title>
        <authorList>
            <consortium name="The Broad Institute Genomics Platform"/>
            <consortium name="The Broad Institute Genome Sequencing Center for Infectious Disease"/>
            <person name="Wu L."/>
            <person name="Ma J."/>
        </authorList>
    </citation>
    <scope>NUCLEOTIDE SEQUENCE [LARGE SCALE GENOMIC DNA]</scope>
    <source>
        <strain evidence="2">CCUG 56042</strain>
    </source>
</reference>
<evidence type="ECO:0000313" key="2">
    <source>
        <dbReference type="Proteomes" id="UP001596103"/>
    </source>
</evidence>
<keyword evidence="2" id="KW-1185">Reference proteome</keyword>
<organism evidence="1 2">
    <name type="scientific">Paraburkholderia denitrificans</name>
    <dbReference type="NCBI Taxonomy" id="694025"/>
    <lineage>
        <taxon>Bacteria</taxon>
        <taxon>Pseudomonadati</taxon>
        <taxon>Pseudomonadota</taxon>
        <taxon>Betaproteobacteria</taxon>
        <taxon>Burkholderiales</taxon>
        <taxon>Burkholderiaceae</taxon>
        <taxon>Paraburkholderia</taxon>
    </lineage>
</organism>